<evidence type="ECO:0008006" key="3">
    <source>
        <dbReference type="Google" id="ProtNLM"/>
    </source>
</evidence>
<organism evidence="1 2">
    <name type="scientific">Jiella mangrovi</name>
    <dbReference type="NCBI Taxonomy" id="2821407"/>
    <lineage>
        <taxon>Bacteria</taxon>
        <taxon>Pseudomonadati</taxon>
        <taxon>Pseudomonadota</taxon>
        <taxon>Alphaproteobacteria</taxon>
        <taxon>Hyphomicrobiales</taxon>
        <taxon>Aurantimonadaceae</taxon>
        <taxon>Jiella</taxon>
    </lineage>
</organism>
<dbReference type="RefSeq" id="WP_209597862.1">
    <property type="nucleotide sequence ID" value="NZ_JAGJCF010000029.1"/>
</dbReference>
<evidence type="ECO:0000313" key="1">
    <source>
        <dbReference type="EMBL" id="MBP0618272.1"/>
    </source>
</evidence>
<sequence length="175" mass="18197">MLIGGALAIGIVGAIGVQFLLPEASARQADSGLTAQEATARAEAFAAKGAVAFKLVDREDQPAAVAAMNLPDTQREALDRDLTQQDVRLAYVTLWDDVAEDGDVVSLRSHGFTLQVALTNAPQQFTLPVSRAGIDMDGIQDGGGGITVAIQAGNDPVLAPLLREGQTVRIPVALP</sequence>
<name>A0ABS4BNF6_9HYPH</name>
<dbReference type="Proteomes" id="UP000678276">
    <property type="component" value="Unassembled WGS sequence"/>
</dbReference>
<proteinExistence type="predicted"/>
<keyword evidence="2" id="KW-1185">Reference proteome</keyword>
<reference evidence="1 2" key="1">
    <citation type="submission" date="2021-04" db="EMBL/GenBank/DDBJ databases">
        <title>Whole genome sequence of Jiella sp. KSK16Y-1.</title>
        <authorList>
            <person name="Tuo L."/>
        </authorList>
    </citation>
    <scope>NUCLEOTIDE SEQUENCE [LARGE SCALE GENOMIC DNA]</scope>
    <source>
        <strain evidence="1 2">KSK16Y-1</strain>
    </source>
</reference>
<gene>
    <name evidence="1" type="ORF">J6595_22045</name>
</gene>
<evidence type="ECO:0000313" key="2">
    <source>
        <dbReference type="Proteomes" id="UP000678276"/>
    </source>
</evidence>
<protein>
    <recommendedName>
        <fullName evidence="3">SAF domain-containing protein</fullName>
    </recommendedName>
</protein>
<dbReference type="EMBL" id="JAGJCF010000029">
    <property type="protein sequence ID" value="MBP0618272.1"/>
    <property type="molecule type" value="Genomic_DNA"/>
</dbReference>
<accession>A0ABS4BNF6</accession>
<comment type="caution">
    <text evidence="1">The sequence shown here is derived from an EMBL/GenBank/DDBJ whole genome shotgun (WGS) entry which is preliminary data.</text>
</comment>